<feature type="compositionally biased region" description="Basic residues" evidence="1">
    <location>
        <begin position="271"/>
        <end position="294"/>
    </location>
</feature>
<evidence type="ECO:0000313" key="2">
    <source>
        <dbReference type="EMBL" id="CAR65912.1"/>
    </source>
</evidence>
<dbReference type="KEGG" id="dha:DEHA2G04554g"/>
<feature type="compositionally biased region" description="Basic and acidic residues" evidence="1">
    <location>
        <begin position="37"/>
        <end position="56"/>
    </location>
</feature>
<feature type="region of interest" description="Disordered" evidence="1">
    <location>
        <begin position="1"/>
        <end position="64"/>
    </location>
</feature>
<feature type="compositionally biased region" description="Basic and acidic residues" evidence="1">
    <location>
        <begin position="215"/>
        <end position="241"/>
    </location>
</feature>
<feature type="compositionally biased region" description="Basic and acidic residues" evidence="1">
    <location>
        <begin position="257"/>
        <end position="269"/>
    </location>
</feature>
<accession>B5RV35</accession>
<keyword evidence="3" id="KW-1185">Reference proteome</keyword>
<sequence length="319" mass="36290">MPPKAFQVFEDASKAVRPYPRSKQVRSTNNQAKKRVPLKEAPNRINDPKKRINKPEPKRKRRSVATKIVKKDDYSLENLRAIFEEEEEEKAETKLEFKATSTPFNSQLVNSQVIEEEQINNQRQLDLEINKIHDSINKESLMSLIEQLSPPPSSGGNCSLNSAAANKPQKKPTRPKKAGQQIDAKKPPKPAKSNTKKTPDHPMANDFKPKKNSKKKEIVNVTKKEHVPRENKRVQLLERPKQTQTSVNSKPVSKCRTRSESKSKVDSKSKATTKSKSKPSAKLARRRTRSSKVRYKGELTYKQLLSKCVKGKDPIDLLL</sequence>
<dbReference type="RefSeq" id="XP_002770577.1">
    <property type="nucleotide sequence ID" value="XM_002770531.1"/>
</dbReference>
<feature type="compositionally biased region" description="Polar residues" evidence="1">
    <location>
        <begin position="154"/>
        <end position="164"/>
    </location>
</feature>
<gene>
    <name evidence="2" type="ordered locus">DEHA2G04554g</name>
</gene>
<feature type="compositionally biased region" description="Basic residues" evidence="1">
    <location>
        <begin position="168"/>
        <end position="177"/>
    </location>
</feature>
<evidence type="ECO:0000313" key="3">
    <source>
        <dbReference type="Proteomes" id="UP000000599"/>
    </source>
</evidence>
<dbReference type="AlphaFoldDB" id="B5RV35"/>
<dbReference type="VEuPathDB" id="FungiDB:DEHA2G04554g"/>
<name>B5RV35_DEBHA</name>
<dbReference type="GeneID" id="8999125"/>
<feature type="region of interest" description="Disordered" evidence="1">
    <location>
        <begin position="143"/>
        <end position="295"/>
    </location>
</feature>
<evidence type="ECO:0000256" key="1">
    <source>
        <dbReference type="SAM" id="MobiDB-lite"/>
    </source>
</evidence>
<protein>
    <submittedName>
        <fullName evidence="2">DEHA2G04554p</fullName>
    </submittedName>
</protein>
<dbReference type="HOGENOM" id="CLU_871607_0_0_1"/>
<reference evidence="2 3" key="1">
    <citation type="journal article" date="2004" name="Nature">
        <title>Genome evolution in yeasts.</title>
        <authorList>
            <consortium name="Genolevures"/>
            <person name="Dujon B."/>
            <person name="Sherman D."/>
            <person name="Fischer G."/>
            <person name="Durrens P."/>
            <person name="Casaregola S."/>
            <person name="Lafontaine I."/>
            <person name="de Montigny J."/>
            <person name="Marck C."/>
            <person name="Neuveglise C."/>
            <person name="Talla E."/>
            <person name="Goffard N."/>
            <person name="Frangeul L."/>
            <person name="Aigle M."/>
            <person name="Anthouard V."/>
            <person name="Babour A."/>
            <person name="Barbe V."/>
            <person name="Barnay S."/>
            <person name="Blanchin S."/>
            <person name="Beckerich J.M."/>
            <person name="Beyne E."/>
            <person name="Bleykasten C."/>
            <person name="Boisrame A."/>
            <person name="Boyer J."/>
            <person name="Cattolico L."/>
            <person name="Confanioleri F."/>
            <person name="de Daruvar A."/>
            <person name="Despons L."/>
            <person name="Fabre E."/>
            <person name="Fairhead C."/>
            <person name="Ferry-Dumazet H."/>
            <person name="Groppi A."/>
            <person name="Hantraye F."/>
            <person name="Hennequin C."/>
            <person name="Jauniaux N."/>
            <person name="Joyet P."/>
            <person name="Kachouri R."/>
            <person name="Kerrest A."/>
            <person name="Koszul R."/>
            <person name="Lemaire M."/>
            <person name="Lesur I."/>
            <person name="Ma L."/>
            <person name="Muller H."/>
            <person name="Nicaud J.M."/>
            <person name="Nikolski M."/>
            <person name="Oztas S."/>
            <person name="Ozier-Kalogeropoulos O."/>
            <person name="Pellenz S."/>
            <person name="Potier S."/>
            <person name="Richard G.F."/>
            <person name="Straub M.L."/>
            <person name="Suleau A."/>
            <person name="Swennene D."/>
            <person name="Tekaia F."/>
            <person name="Wesolowski-Louvel M."/>
            <person name="Westhof E."/>
            <person name="Wirth B."/>
            <person name="Zeniou-Meyer M."/>
            <person name="Zivanovic I."/>
            <person name="Bolotin-Fukuhara M."/>
            <person name="Thierry A."/>
            <person name="Bouchier C."/>
            <person name="Caudron B."/>
            <person name="Scarpelli C."/>
            <person name="Gaillardin C."/>
            <person name="Weissenbach J."/>
            <person name="Wincker P."/>
            <person name="Souciet J.L."/>
        </authorList>
    </citation>
    <scope>NUCLEOTIDE SEQUENCE [LARGE SCALE GENOMIC DNA]</scope>
    <source>
        <strain evidence="3">ATCC 36239 / CBS 767 / BCRC 21394 / JCM 1990 / NBRC 0083 / IGC 2968</strain>
    </source>
</reference>
<organism evidence="2 3">
    <name type="scientific">Debaryomyces hansenii (strain ATCC 36239 / CBS 767 / BCRC 21394 / JCM 1990 / NBRC 0083 / IGC 2968)</name>
    <name type="common">Yeast</name>
    <name type="synonym">Torulaspora hansenii</name>
    <dbReference type="NCBI Taxonomy" id="284592"/>
    <lineage>
        <taxon>Eukaryota</taxon>
        <taxon>Fungi</taxon>
        <taxon>Dikarya</taxon>
        <taxon>Ascomycota</taxon>
        <taxon>Saccharomycotina</taxon>
        <taxon>Pichiomycetes</taxon>
        <taxon>Debaryomycetaceae</taxon>
        <taxon>Debaryomyces</taxon>
    </lineage>
</organism>
<feature type="compositionally biased region" description="Polar residues" evidence="1">
    <location>
        <begin position="242"/>
        <end position="251"/>
    </location>
</feature>
<dbReference type="InParanoid" id="B5RV35"/>
<dbReference type="EMBL" id="CR382139">
    <property type="protein sequence ID" value="CAR65912.1"/>
    <property type="molecule type" value="Genomic_DNA"/>
</dbReference>
<dbReference type="OrthoDB" id="10619847at2759"/>
<proteinExistence type="predicted"/>
<dbReference type="Proteomes" id="UP000000599">
    <property type="component" value="Chromosome G"/>
</dbReference>